<dbReference type="EMBL" id="OV651813">
    <property type="protein sequence ID" value="CAH1098882.1"/>
    <property type="molecule type" value="Genomic_DNA"/>
</dbReference>
<accession>A0A9P0CHS6</accession>
<proteinExistence type="predicted"/>
<dbReference type="OrthoDB" id="8115787at2759"/>
<dbReference type="AlphaFoldDB" id="A0A9P0CHS6"/>
<sequence>MEDEDGRTEEAYTIMKEMHENKRMRDSYSIFGEHVACKLRSLPSECARNTAEHLISYILFEASMGKHDFGSGFNSQPYSTSSSSSYSPLSVTVPSPVYYPDPHAAQYTNATETLIQFQNNNQTGPAILATASGPGSTQFTNTTETLLQYQNNNQTGSATLKTASGPGSTQFTNTTNSFTV</sequence>
<gene>
    <name evidence="1" type="ORF">PSYICH_LOCUS768</name>
</gene>
<name>A0A9P0CHS6_9CUCU</name>
<protein>
    <submittedName>
        <fullName evidence="1">Uncharacterized protein</fullName>
    </submittedName>
</protein>
<keyword evidence="2" id="KW-1185">Reference proteome</keyword>
<reference evidence="1" key="1">
    <citation type="submission" date="2022-01" db="EMBL/GenBank/DDBJ databases">
        <authorList>
            <person name="King R."/>
        </authorList>
    </citation>
    <scope>NUCLEOTIDE SEQUENCE</scope>
</reference>
<evidence type="ECO:0000313" key="1">
    <source>
        <dbReference type="EMBL" id="CAH1098882.1"/>
    </source>
</evidence>
<evidence type="ECO:0000313" key="2">
    <source>
        <dbReference type="Proteomes" id="UP001153636"/>
    </source>
</evidence>
<dbReference type="Proteomes" id="UP001153636">
    <property type="component" value="Chromosome 1"/>
</dbReference>
<organism evidence="1 2">
    <name type="scientific">Psylliodes chrysocephalus</name>
    <dbReference type="NCBI Taxonomy" id="3402493"/>
    <lineage>
        <taxon>Eukaryota</taxon>
        <taxon>Metazoa</taxon>
        <taxon>Ecdysozoa</taxon>
        <taxon>Arthropoda</taxon>
        <taxon>Hexapoda</taxon>
        <taxon>Insecta</taxon>
        <taxon>Pterygota</taxon>
        <taxon>Neoptera</taxon>
        <taxon>Endopterygota</taxon>
        <taxon>Coleoptera</taxon>
        <taxon>Polyphaga</taxon>
        <taxon>Cucujiformia</taxon>
        <taxon>Chrysomeloidea</taxon>
        <taxon>Chrysomelidae</taxon>
        <taxon>Galerucinae</taxon>
        <taxon>Alticini</taxon>
        <taxon>Psylliodes</taxon>
    </lineage>
</organism>